<reference evidence="3 4" key="1">
    <citation type="journal article" date="2022" name="Syst. Appl. Microbiol.">
        <title>Rhodopirellula aestuarii sp. nov., a novel member of the genus Rhodopirellula isolated from brackish sediments collected in the Tagus River estuary, Portugal.</title>
        <authorList>
            <person name="Vitorino I.R."/>
            <person name="Klimek D."/>
            <person name="Calusinska M."/>
            <person name="Lobo-da-Cunha A."/>
            <person name="Vasconcelos V."/>
            <person name="Lage O.M."/>
        </authorList>
    </citation>
    <scope>NUCLEOTIDE SEQUENCE [LARGE SCALE GENOMIC DNA]</scope>
    <source>
        <strain evidence="3 4">ICT_H3.1</strain>
    </source>
</reference>
<sequence length="430" mass="46183">MESRFQALIFSFTVLLAVAPEFAVADQPCDAQLCGDYSACDSIGCDGGCDECRLKTLLGGCAEKGVVFSGDLVQYYQAVTDGGLRQQGRYGGLATYGALFDFGKLGLTQGTFLQIRGQSQFGESINGDTGSLLIASNTNGTLPTADGQDTALTDFLLTQFLSERFAVFAGRLNTFDGTLNAFAHGRGKTQFMNIALATNPIAFRTSPYVTYGAGFTVLGKEGTPVFSFSVIDPNDYATRGDLDELYSDGVTIASETRLPTQLMGRPGHVLLGGTWSNREVLDLSQIARLPVSTAQPLPRASSSWSVYGNFDHYLTTYDKAGTQGWGVFGRWGIADDDTNPVEWFLSAGIGGNSPICGRRQDSFGLGWYYSATTDAIPGLIFSDDAQGVEAFYSVALTEKVFLSPDVQWARSANGTVDDAWAMGLRLFMTL</sequence>
<dbReference type="RefSeq" id="WP_250927127.1">
    <property type="nucleotide sequence ID" value="NZ_JAMQBK010000008.1"/>
</dbReference>
<dbReference type="Pfam" id="PF04966">
    <property type="entry name" value="OprB"/>
    <property type="match status" value="1"/>
</dbReference>
<keyword evidence="4" id="KW-1185">Reference proteome</keyword>
<dbReference type="Proteomes" id="UP001202961">
    <property type="component" value="Unassembled WGS sequence"/>
</dbReference>
<protein>
    <submittedName>
        <fullName evidence="3">Carbohydrate porin</fullName>
    </submittedName>
</protein>
<keyword evidence="2" id="KW-0732">Signal</keyword>
<dbReference type="PANTHER" id="PTHR37944">
    <property type="entry name" value="PORIN B"/>
    <property type="match status" value="1"/>
</dbReference>
<feature type="signal peptide" evidence="2">
    <location>
        <begin position="1"/>
        <end position="25"/>
    </location>
</feature>
<feature type="chain" id="PRO_5044950397" evidence="2">
    <location>
        <begin position="26"/>
        <end position="430"/>
    </location>
</feature>
<dbReference type="InterPro" id="IPR052932">
    <property type="entry name" value="OprB_Porin"/>
</dbReference>
<name>A0ABT0TXZ4_9BACT</name>
<organism evidence="3 4">
    <name type="scientific">Aporhodopirellula aestuarii</name>
    <dbReference type="NCBI Taxonomy" id="2950107"/>
    <lineage>
        <taxon>Bacteria</taxon>
        <taxon>Pseudomonadati</taxon>
        <taxon>Planctomycetota</taxon>
        <taxon>Planctomycetia</taxon>
        <taxon>Pirellulales</taxon>
        <taxon>Pirellulaceae</taxon>
        <taxon>Aporhodopirellula</taxon>
    </lineage>
</organism>
<gene>
    <name evidence="3" type="ORF">NB063_02385</name>
</gene>
<dbReference type="InterPro" id="IPR038673">
    <property type="entry name" value="OprB_sf"/>
</dbReference>
<comment type="caution">
    <text evidence="3">The sequence shown here is derived from an EMBL/GenBank/DDBJ whole genome shotgun (WGS) entry which is preliminary data.</text>
</comment>
<dbReference type="Gene3D" id="2.40.160.180">
    <property type="entry name" value="Carbohydrate-selective porin OprB"/>
    <property type="match status" value="1"/>
</dbReference>
<evidence type="ECO:0000256" key="2">
    <source>
        <dbReference type="RuleBase" id="RU363072"/>
    </source>
</evidence>
<dbReference type="EMBL" id="JAMQBK010000008">
    <property type="protein sequence ID" value="MCM2369462.1"/>
    <property type="molecule type" value="Genomic_DNA"/>
</dbReference>
<evidence type="ECO:0000313" key="4">
    <source>
        <dbReference type="Proteomes" id="UP001202961"/>
    </source>
</evidence>
<accession>A0ABT0TXZ4</accession>
<comment type="similarity">
    <text evidence="1 2">Belongs to the OprB family.</text>
</comment>
<proteinExistence type="inferred from homology"/>
<dbReference type="PANTHER" id="PTHR37944:SF1">
    <property type="entry name" value="PORIN B"/>
    <property type="match status" value="1"/>
</dbReference>
<evidence type="ECO:0000313" key="3">
    <source>
        <dbReference type="EMBL" id="MCM2369462.1"/>
    </source>
</evidence>
<dbReference type="InterPro" id="IPR007049">
    <property type="entry name" value="Carb-sel_porin_OprB"/>
</dbReference>
<evidence type="ECO:0000256" key="1">
    <source>
        <dbReference type="ARBA" id="ARBA00008769"/>
    </source>
</evidence>